<dbReference type="Proteomes" id="UP000291022">
    <property type="component" value="Unassembled WGS sequence"/>
</dbReference>
<keyword evidence="2" id="KW-1185">Reference proteome</keyword>
<reference evidence="2" key="1">
    <citation type="submission" date="2016-06" db="EMBL/GenBank/DDBJ databases">
        <title>De novo assembly and RNA-Seq shows season-dependent expression and editing in black bear kidneys.</title>
        <authorList>
            <person name="Korstanje R."/>
            <person name="Srivastava A."/>
            <person name="Sarsani V.K."/>
            <person name="Sheehan S.M."/>
            <person name="Seger R.L."/>
            <person name="Barter M.E."/>
            <person name="Lindqvist C."/>
            <person name="Brody L.C."/>
            <person name="Mullikin J.C."/>
        </authorList>
    </citation>
    <scope>NUCLEOTIDE SEQUENCE [LARGE SCALE GENOMIC DNA]</scope>
</reference>
<dbReference type="GeneTree" id="ENSGT00950000186376"/>
<reference evidence="1" key="3">
    <citation type="submission" date="2025-09" db="UniProtKB">
        <authorList>
            <consortium name="Ensembl"/>
        </authorList>
    </citation>
    <scope>IDENTIFICATION</scope>
</reference>
<evidence type="ECO:0000313" key="2">
    <source>
        <dbReference type="Proteomes" id="UP000291022"/>
    </source>
</evidence>
<dbReference type="AlphaFoldDB" id="A0A452SB25"/>
<proteinExistence type="predicted"/>
<protein>
    <submittedName>
        <fullName evidence="1">Uncharacterized protein</fullName>
    </submittedName>
</protein>
<organism evidence="1 2">
    <name type="scientific">Ursus americanus</name>
    <name type="common">American black bear</name>
    <name type="synonym">Euarctos americanus</name>
    <dbReference type="NCBI Taxonomy" id="9643"/>
    <lineage>
        <taxon>Eukaryota</taxon>
        <taxon>Metazoa</taxon>
        <taxon>Chordata</taxon>
        <taxon>Craniata</taxon>
        <taxon>Vertebrata</taxon>
        <taxon>Euteleostomi</taxon>
        <taxon>Mammalia</taxon>
        <taxon>Eutheria</taxon>
        <taxon>Laurasiatheria</taxon>
        <taxon>Carnivora</taxon>
        <taxon>Caniformia</taxon>
        <taxon>Ursidae</taxon>
        <taxon>Ursus</taxon>
    </lineage>
</organism>
<accession>A0A452SB25</accession>
<reference evidence="1" key="2">
    <citation type="submission" date="2025-08" db="UniProtKB">
        <authorList>
            <consortium name="Ensembl"/>
        </authorList>
    </citation>
    <scope>IDENTIFICATION</scope>
</reference>
<evidence type="ECO:0000313" key="1">
    <source>
        <dbReference type="Ensembl" id="ENSUAMP00000029517.1"/>
    </source>
</evidence>
<sequence length="246" mass="23332">TADKERPYSVFAGAGGTELSAVEGASSGACPLAPVAGAGEPRAAKTSFARSISGVLKFPSSILKSSPWAGFVALTEAASLFGLVRPVAASVGLFTAPGWVGSGSGPLVLGASCLAWGASVAGAAAAAKGLAAPAVAGPGAGAGLLAGGALEASPTLAGALGLSTAPWLARTLEDKLLAAGAEVGVSLRSTRGATLGAEGGGGEEVATPGPLEGVAWPAGTEFESGVAVAGGAILEVRVVVSLVGLF</sequence>
<dbReference type="Ensembl" id="ENSUAMT00000032939.1">
    <property type="protein sequence ID" value="ENSUAMP00000029517.1"/>
    <property type="gene ID" value="ENSUAMG00000022740.1"/>
</dbReference>
<name>A0A452SB25_URSAM</name>
<dbReference type="OMA" id="SPWAGFV"/>